<dbReference type="PANTHER" id="PTHR23021:SF82">
    <property type="entry name" value="G PROTEIN-COUPLED RECEPTOR"/>
    <property type="match status" value="1"/>
</dbReference>
<dbReference type="Proteomes" id="UP000887574">
    <property type="component" value="Unplaced"/>
</dbReference>
<protein>
    <submittedName>
        <fullName evidence="3">Vomeronasal type-1 receptor</fullName>
    </submittedName>
</protein>
<keyword evidence="1" id="KW-1133">Transmembrane helix</keyword>
<evidence type="ECO:0000313" key="3">
    <source>
        <dbReference type="WBParaSite" id="jg24584"/>
    </source>
</evidence>
<keyword evidence="1" id="KW-0812">Transmembrane</keyword>
<name>A0A915E0E6_9BILA</name>
<reference evidence="3" key="1">
    <citation type="submission" date="2022-11" db="UniProtKB">
        <authorList>
            <consortium name="WormBaseParasite"/>
        </authorList>
    </citation>
    <scope>IDENTIFICATION</scope>
</reference>
<keyword evidence="2" id="KW-1185">Reference proteome</keyword>
<feature type="transmembrane region" description="Helical" evidence="1">
    <location>
        <begin position="184"/>
        <end position="203"/>
    </location>
</feature>
<dbReference type="Gene3D" id="1.20.1070.10">
    <property type="entry name" value="Rhodopsin 7-helix transmembrane proteins"/>
    <property type="match status" value="1"/>
</dbReference>
<dbReference type="SUPFAM" id="SSF81321">
    <property type="entry name" value="Family A G protein-coupled receptor-like"/>
    <property type="match status" value="1"/>
</dbReference>
<accession>A0A915E0E6</accession>
<evidence type="ECO:0000256" key="1">
    <source>
        <dbReference type="SAM" id="Phobius"/>
    </source>
</evidence>
<feature type="transmembrane region" description="Helical" evidence="1">
    <location>
        <begin position="133"/>
        <end position="154"/>
    </location>
</feature>
<evidence type="ECO:0000313" key="2">
    <source>
        <dbReference type="Proteomes" id="UP000887574"/>
    </source>
</evidence>
<feature type="transmembrane region" description="Helical" evidence="1">
    <location>
        <begin position="215"/>
        <end position="238"/>
    </location>
</feature>
<dbReference type="AlphaFoldDB" id="A0A915E0E6"/>
<sequence length="267" mass="29545">MRFGCSGKKYGSWDDGRVEFIVNAAFSELWAYISTDRDFTLMVPREVGFRRSHSAARKLLSTAKSFSNEAVSTWSPGINKAMGVIATPSYVLYAVLTLILAINRLLLVLSPVLDAWLFSRRGLKSVGPETRDVHRSGGILASGLLYALIFGLLVHKRKMVKKEKVLVKSGGGSSSCFSLTDVQILVQAFCITAYCTVLNVLWHNYESLKLPNSRLALMLLNLMWIANSAVNPLVYFTANAAMRQRVSMAAAVNSTKEDWPLHNLPPI</sequence>
<keyword evidence="1" id="KW-0472">Membrane</keyword>
<organism evidence="2 3">
    <name type="scientific">Ditylenchus dipsaci</name>
    <dbReference type="NCBI Taxonomy" id="166011"/>
    <lineage>
        <taxon>Eukaryota</taxon>
        <taxon>Metazoa</taxon>
        <taxon>Ecdysozoa</taxon>
        <taxon>Nematoda</taxon>
        <taxon>Chromadorea</taxon>
        <taxon>Rhabditida</taxon>
        <taxon>Tylenchina</taxon>
        <taxon>Tylenchomorpha</taxon>
        <taxon>Sphaerularioidea</taxon>
        <taxon>Anguinidae</taxon>
        <taxon>Anguininae</taxon>
        <taxon>Ditylenchus</taxon>
    </lineage>
</organism>
<dbReference type="InterPro" id="IPR019425">
    <property type="entry name" value="7TM_GPCR_serpentine_rcpt_Srt"/>
</dbReference>
<dbReference type="WBParaSite" id="jg24584">
    <property type="protein sequence ID" value="jg24584"/>
    <property type="gene ID" value="jg24584"/>
</dbReference>
<proteinExistence type="predicted"/>
<dbReference type="PANTHER" id="PTHR23021">
    <property type="entry name" value="SERPENTINE RECEPTOR, CLASS T"/>
    <property type="match status" value="1"/>
</dbReference>
<feature type="transmembrane region" description="Helical" evidence="1">
    <location>
        <begin position="90"/>
        <end position="113"/>
    </location>
</feature>